<dbReference type="Gene3D" id="3.40.50.150">
    <property type="entry name" value="Vaccinia Virus protein VP39"/>
    <property type="match status" value="1"/>
</dbReference>
<keyword evidence="1" id="KW-0812">Transmembrane</keyword>
<evidence type="ECO:0000256" key="1">
    <source>
        <dbReference type="SAM" id="Phobius"/>
    </source>
</evidence>
<feature type="domain" description="Methyltransferase" evidence="2">
    <location>
        <begin position="45"/>
        <end position="171"/>
    </location>
</feature>
<accession>A0AAV3X5X4</accession>
<name>A0AAV3X5X4_9CYAN</name>
<dbReference type="InterPro" id="IPR025714">
    <property type="entry name" value="Methyltranfer_dom"/>
</dbReference>
<comment type="caution">
    <text evidence="3">The sequence shown here is derived from an EMBL/GenBank/DDBJ whole genome shotgun (WGS) entry which is preliminary data.</text>
</comment>
<keyword evidence="3" id="KW-0489">Methyltransferase</keyword>
<dbReference type="SUPFAM" id="SSF53335">
    <property type="entry name" value="S-adenosyl-L-methionine-dependent methyltransferases"/>
    <property type="match status" value="1"/>
</dbReference>
<feature type="transmembrane region" description="Helical" evidence="1">
    <location>
        <begin position="190"/>
        <end position="211"/>
    </location>
</feature>
<dbReference type="GO" id="GO:0032259">
    <property type="term" value="P:methylation"/>
    <property type="evidence" value="ECO:0007669"/>
    <property type="project" value="UniProtKB-KW"/>
</dbReference>
<keyword evidence="1" id="KW-0472">Membrane</keyword>
<evidence type="ECO:0000313" key="4">
    <source>
        <dbReference type="Proteomes" id="UP001050975"/>
    </source>
</evidence>
<dbReference type="Pfam" id="PF13847">
    <property type="entry name" value="Methyltransf_31"/>
    <property type="match status" value="1"/>
</dbReference>
<proteinExistence type="predicted"/>
<reference evidence="3" key="1">
    <citation type="submission" date="2019-10" db="EMBL/GenBank/DDBJ databases">
        <title>Draft genome sequece of Microseira wollei NIES-4236.</title>
        <authorList>
            <person name="Yamaguchi H."/>
            <person name="Suzuki S."/>
            <person name="Kawachi M."/>
        </authorList>
    </citation>
    <scope>NUCLEOTIDE SEQUENCE</scope>
    <source>
        <strain evidence="3">NIES-4236</strain>
    </source>
</reference>
<dbReference type="EMBL" id="BLAY01000029">
    <property type="protein sequence ID" value="GET37518.1"/>
    <property type="molecule type" value="Genomic_DNA"/>
</dbReference>
<dbReference type="InterPro" id="IPR029063">
    <property type="entry name" value="SAM-dependent_MTases_sf"/>
</dbReference>
<dbReference type="GO" id="GO:0008168">
    <property type="term" value="F:methyltransferase activity"/>
    <property type="evidence" value="ECO:0007669"/>
    <property type="project" value="UniProtKB-KW"/>
</dbReference>
<organism evidence="3 4">
    <name type="scientific">Microseira wollei NIES-4236</name>
    <dbReference type="NCBI Taxonomy" id="2530354"/>
    <lineage>
        <taxon>Bacteria</taxon>
        <taxon>Bacillati</taxon>
        <taxon>Cyanobacteriota</taxon>
        <taxon>Cyanophyceae</taxon>
        <taxon>Oscillatoriophycideae</taxon>
        <taxon>Aerosakkonematales</taxon>
        <taxon>Aerosakkonemataceae</taxon>
        <taxon>Microseira</taxon>
    </lineage>
</organism>
<dbReference type="Proteomes" id="UP001050975">
    <property type="component" value="Unassembled WGS sequence"/>
</dbReference>
<sequence>MMREEEYHDNFYETEASQIFESALFAEARRRVVGFLGKQIISSPKEYVLSLGSGDGNLDIQMAPLVGKILGVEISEIAVKQAKEKAKLAQVNNLDFQVGDIQKMSFTPNSFDVIWDPAVLHHIDDIQIAELLQNSLSCLKPGGTFISLDPSSRRFVGLFKKIFDEKYKKYHSPDERELDIKKIRNSFQRAGFSSVTIHYTDYFLGPLAWLFPNFPRAIVPLAAALDSLLLLVPIVQLIASFAVVAHKPSDPIDEEVH</sequence>
<dbReference type="CDD" id="cd02440">
    <property type="entry name" value="AdoMet_MTases"/>
    <property type="match status" value="1"/>
</dbReference>
<dbReference type="PANTHER" id="PTHR43861">
    <property type="entry name" value="TRANS-ACONITATE 2-METHYLTRANSFERASE-RELATED"/>
    <property type="match status" value="1"/>
</dbReference>
<gene>
    <name evidence="3" type="ORF">MiSe_22710</name>
</gene>
<evidence type="ECO:0000259" key="2">
    <source>
        <dbReference type="Pfam" id="PF13847"/>
    </source>
</evidence>
<protein>
    <submittedName>
        <fullName evidence="3">Methyltransferase type 11</fullName>
    </submittedName>
</protein>
<evidence type="ECO:0000313" key="3">
    <source>
        <dbReference type="EMBL" id="GET37518.1"/>
    </source>
</evidence>
<feature type="transmembrane region" description="Helical" evidence="1">
    <location>
        <begin position="217"/>
        <end position="244"/>
    </location>
</feature>
<dbReference type="AlphaFoldDB" id="A0AAV3X5X4"/>
<keyword evidence="3" id="KW-0808">Transferase</keyword>
<keyword evidence="1" id="KW-1133">Transmembrane helix</keyword>
<keyword evidence="4" id="KW-1185">Reference proteome</keyword>
<dbReference type="RefSeq" id="WP_226579120.1">
    <property type="nucleotide sequence ID" value="NZ_BLAY01000029.1"/>
</dbReference>